<protein>
    <submittedName>
        <fullName evidence="1">Uncharacterized protein</fullName>
    </submittedName>
</protein>
<dbReference type="AlphaFoldDB" id="A0A1M2W4Z6"/>
<dbReference type="EMBL" id="MNAD01000234">
    <property type="protein sequence ID" value="OJT14832.1"/>
    <property type="molecule type" value="Genomic_DNA"/>
</dbReference>
<organism evidence="1 2">
    <name type="scientific">Trametes pubescens</name>
    <name type="common">White-rot fungus</name>
    <dbReference type="NCBI Taxonomy" id="154538"/>
    <lineage>
        <taxon>Eukaryota</taxon>
        <taxon>Fungi</taxon>
        <taxon>Dikarya</taxon>
        <taxon>Basidiomycota</taxon>
        <taxon>Agaricomycotina</taxon>
        <taxon>Agaricomycetes</taxon>
        <taxon>Polyporales</taxon>
        <taxon>Polyporaceae</taxon>
        <taxon>Trametes</taxon>
    </lineage>
</organism>
<keyword evidence="2" id="KW-1185">Reference proteome</keyword>
<proteinExistence type="predicted"/>
<comment type="caution">
    <text evidence="1">The sequence shown here is derived from an EMBL/GenBank/DDBJ whole genome shotgun (WGS) entry which is preliminary data.</text>
</comment>
<dbReference type="Proteomes" id="UP000184267">
    <property type="component" value="Unassembled WGS sequence"/>
</dbReference>
<evidence type="ECO:0000313" key="2">
    <source>
        <dbReference type="Proteomes" id="UP000184267"/>
    </source>
</evidence>
<name>A0A1M2W4Z6_TRAPU</name>
<evidence type="ECO:0000313" key="1">
    <source>
        <dbReference type="EMBL" id="OJT14832.1"/>
    </source>
</evidence>
<sequence length="72" mass="7133">MSIDTAVGVPAGELADDAEPESVESCEAGAELEAALLGNVTDADASVPELAALVAADIDDSCSLVSVACRLQ</sequence>
<accession>A0A1M2W4Z6</accession>
<reference evidence="1 2" key="1">
    <citation type="submission" date="2016-10" db="EMBL/GenBank/DDBJ databases">
        <title>Genome sequence of the basidiomycete white-rot fungus Trametes pubescens.</title>
        <authorList>
            <person name="Makela M.R."/>
            <person name="Granchi Z."/>
            <person name="Peng M."/>
            <person name="De Vries R.P."/>
            <person name="Grigoriev I."/>
            <person name="Riley R."/>
            <person name="Hilden K."/>
        </authorList>
    </citation>
    <scope>NUCLEOTIDE SEQUENCE [LARGE SCALE GENOMIC DNA]</scope>
    <source>
        <strain evidence="1 2">FBCC735</strain>
    </source>
</reference>
<dbReference type="OrthoDB" id="10539641at2759"/>
<gene>
    <name evidence="1" type="ORF">TRAPUB_8626</name>
</gene>